<gene>
    <name evidence="2" type="ORF">Aru02nite_63180</name>
</gene>
<accession>A0A8J3JEW8</accession>
<keyword evidence="3" id="KW-1185">Reference proteome</keyword>
<evidence type="ECO:0000256" key="1">
    <source>
        <dbReference type="SAM" id="Phobius"/>
    </source>
</evidence>
<dbReference type="InterPro" id="IPR021315">
    <property type="entry name" value="Gap/Sap"/>
</dbReference>
<dbReference type="AlphaFoldDB" id="A0A8J3JEW8"/>
<organism evidence="2 3">
    <name type="scientific">Actinocatenispora rupis</name>
    <dbReference type="NCBI Taxonomy" id="519421"/>
    <lineage>
        <taxon>Bacteria</taxon>
        <taxon>Bacillati</taxon>
        <taxon>Actinomycetota</taxon>
        <taxon>Actinomycetes</taxon>
        <taxon>Micromonosporales</taxon>
        <taxon>Micromonosporaceae</taxon>
        <taxon>Actinocatenispora</taxon>
    </lineage>
</organism>
<feature type="transmembrane region" description="Helical" evidence="1">
    <location>
        <begin position="69"/>
        <end position="89"/>
    </location>
</feature>
<sequence length="223" mass="22200">MNAVIGEVLPLAVTAAISPLPIIAVILMLLAPRAGGASVGFLVGWIAGVVAVSVLFTVLARVLGLSGGGHGGVASGVVKLVLGAGLLLAGVRQWRSRPRDGAEPAPPKWMGAIDTMTAPKAAGLAFLLSAVNPKNLAVLLAAGVAIGSADLGVGQTVVVVAIVTVLASCTVAAPVVLNAVARDRARVVLAHVREWLVAHNAAVMTVVLLLIGVVLIGKGIASL</sequence>
<dbReference type="RefSeq" id="WP_203663725.1">
    <property type="nucleotide sequence ID" value="NZ_BAAAZM010000021.1"/>
</dbReference>
<name>A0A8J3JEW8_9ACTN</name>
<feature type="transmembrane region" description="Helical" evidence="1">
    <location>
        <begin position="159"/>
        <end position="180"/>
    </location>
</feature>
<keyword evidence="1" id="KW-1133">Transmembrane helix</keyword>
<feature type="transmembrane region" description="Helical" evidence="1">
    <location>
        <begin position="12"/>
        <end position="30"/>
    </location>
</feature>
<proteinExistence type="predicted"/>
<dbReference type="Proteomes" id="UP000612808">
    <property type="component" value="Unassembled WGS sequence"/>
</dbReference>
<evidence type="ECO:0000313" key="2">
    <source>
        <dbReference type="EMBL" id="GID15429.1"/>
    </source>
</evidence>
<dbReference type="EMBL" id="BOMB01000041">
    <property type="protein sequence ID" value="GID15429.1"/>
    <property type="molecule type" value="Genomic_DNA"/>
</dbReference>
<feature type="transmembrane region" description="Helical" evidence="1">
    <location>
        <begin position="42"/>
        <end position="63"/>
    </location>
</feature>
<comment type="caution">
    <text evidence="2">The sequence shown here is derived from an EMBL/GenBank/DDBJ whole genome shotgun (WGS) entry which is preliminary data.</text>
</comment>
<keyword evidence="1" id="KW-0472">Membrane</keyword>
<evidence type="ECO:0000313" key="3">
    <source>
        <dbReference type="Proteomes" id="UP000612808"/>
    </source>
</evidence>
<reference evidence="2" key="1">
    <citation type="submission" date="2021-01" db="EMBL/GenBank/DDBJ databases">
        <title>Whole genome shotgun sequence of Actinocatenispora rupis NBRC 107355.</title>
        <authorList>
            <person name="Komaki H."/>
            <person name="Tamura T."/>
        </authorList>
    </citation>
    <scope>NUCLEOTIDE SEQUENCE</scope>
    <source>
        <strain evidence="2">NBRC 107355</strain>
    </source>
</reference>
<feature type="transmembrane region" description="Helical" evidence="1">
    <location>
        <begin position="201"/>
        <end position="221"/>
    </location>
</feature>
<keyword evidence="1" id="KW-0812">Transmembrane</keyword>
<protein>
    <submittedName>
        <fullName evidence="2">Membrane protein</fullName>
    </submittedName>
</protein>
<dbReference type="Pfam" id="PF11139">
    <property type="entry name" value="SfLAP"/>
    <property type="match status" value="1"/>
</dbReference>